<evidence type="ECO:0000313" key="1">
    <source>
        <dbReference type="EMBL" id="RQH17290.1"/>
    </source>
</evidence>
<dbReference type="RefSeq" id="WP_205127825.1">
    <property type="nucleotide sequence ID" value="NZ_CAWOLW010000460.1"/>
</dbReference>
<protein>
    <submittedName>
        <fullName evidence="1">Uncharacterized protein</fullName>
    </submittedName>
</protein>
<proteinExistence type="predicted"/>
<sequence>GKAGLRLTAPEGTLEGKLPLRNLPIDESNPSITKRLETRFTVMTATGEIYGLTYKWRADNSDADLLSSSLDEKYNDYDSYRDSYADLALSQQIRMPDVSQLMRSRKHLDCVPVTSTILLPIPAQA</sequence>
<gene>
    <name evidence="1" type="ORF">D5R40_33450</name>
</gene>
<accession>A0A3N6NNB9</accession>
<dbReference type="Proteomes" id="UP000269154">
    <property type="component" value="Unassembled WGS sequence"/>
</dbReference>
<feature type="non-terminal residue" evidence="1">
    <location>
        <position position="1"/>
    </location>
</feature>
<name>A0A3N6NNB9_9CYAN</name>
<reference evidence="1 2" key="1">
    <citation type="journal article" date="2018" name="ACS Chem. Biol.">
        <title>Ketoreductase domain dysfunction expands chemodiversity: malyngamide biosynthesis in the cyanobacterium Okeania hirsuta.</title>
        <authorList>
            <person name="Moss N.A."/>
            <person name="Leao T."/>
            <person name="Rankin M."/>
            <person name="McCullough T.M."/>
            <person name="Qu P."/>
            <person name="Korobeynikov A."/>
            <person name="Smith J.L."/>
            <person name="Gerwick L."/>
            <person name="Gerwick W.H."/>
        </authorList>
    </citation>
    <scope>NUCLEOTIDE SEQUENCE [LARGE SCALE GENOMIC DNA]</scope>
    <source>
        <strain evidence="1 2">PAB10Feb10-1</strain>
    </source>
</reference>
<keyword evidence="2" id="KW-1185">Reference proteome</keyword>
<dbReference type="AlphaFoldDB" id="A0A3N6NNB9"/>
<evidence type="ECO:0000313" key="2">
    <source>
        <dbReference type="Proteomes" id="UP000269154"/>
    </source>
</evidence>
<organism evidence="1 2">
    <name type="scientific">Okeania hirsuta</name>
    <dbReference type="NCBI Taxonomy" id="1458930"/>
    <lineage>
        <taxon>Bacteria</taxon>
        <taxon>Bacillati</taxon>
        <taxon>Cyanobacteriota</taxon>
        <taxon>Cyanophyceae</taxon>
        <taxon>Oscillatoriophycideae</taxon>
        <taxon>Oscillatoriales</taxon>
        <taxon>Microcoleaceae</taxon>
        <taxon>Okeania</taxon>
    </lineage>
</organism>
<comment type="caution">
    <text evidence="1">The sequence shown here is derived from an EMBL/GenBank/DDBJ whole genome shotgun (WGS) entry which is preliminary data.</text>
</comment>
<dbReference type="EMBL" id="RCBY01000512">
    <property type="protein sequence ID" value="RQH17290.1"/>
    <property type="molecule type" value="Genomic_DNA"/>
</dbReference>